<protein>
    <submittedName>
        <fullName evidence="2">YqjD family protein</fullName>
    </submittedName>
</protein>
<name>A0ABV4TUD3_9GAMM</name>
<dbReference type="EMBL" id="JBGUAW010000005">
    <property type="protein sequence ID" value="MFA9460936.1"/>
    <property type="molecule type" value="Genomic_DNA"/>
</dbReference>
<dbReference type="RefSeq" id="WP_373655719.1">
    <property type="nucleotide sequence ID" value="NZ_JBGUAW010000005.1"/>
</dbReference>
<reference evidence="2 3" key="1">
    <citation type="submission" date="2024-08" db="EMBL/GenBank/DDBJ databases">
        <title>Whole-genome sequencing of halo(alkali)philic microorganisms from hypersaline lakes.</title>
        <authorList>
            <person name="Sorokin D.Y."/>
            <person name="Merkel A.Y."/>
            <person name="Messina E."/>
            <person name="Yakimov M."/>
        </authorList>
    </citation>
    <scope>NUCLEOTIDE SEQUENCE [LARGE SCALE GENOMIC DNA]</scope>
    <source>
        <strain evidence="2 3">Cl-TMA</strain>
    </source>
</reference>
<dbReference type="InterPro" id="IPR010279">
    <property type="entry name" value="YqjD/ElaB"/>
</dbReference>
<gene>
    <name evidence="2" type="ORF">ACERLL_08875</name>
</gene>
<comment type="caution">
    <text evidence="2">The sequence shown here is derived from an EMBL/GenBank/DDBJ whole genome shotgun (WGS) entry which is preliminary data.</text>
</comment>
<keyword evidence="3" id="KW-1185">Reference proteome</keyword>
<sequence>MAEEKKELDEEIQALKADLAALRSDVSELASTMRDMGRDKANDWRSSMQDEWSERRDELMRALGVARDRGRQAEEDFERNVSEHPWTSLATAFGVGFLIAKIMDMGGRR</sequence>
<evidence type="ECO:0000256" key="1">
    <source>
        <dbReference type="SAM" id="Coils"/>
    </source>
</evidence>
<organism evidence="2 3">
    <name type="scientific">Thiohalorhabdus methylotrophus</name>
    <dbReference type="NCBI Taxonomy" id="3242694"/>
    <lineage>
        <taxon>Bacteria</taxon>
        <taxon>Pseudomonadati</taxon>
        <taxon>Pseudomonadota</taxon>
        <taxon>Gammaproteobacteria</taxon>
        <taxon>Thiohalorhabdales</taxon>
        <taxon>Thiohalorhabdaceae</taxon>
        <taxon>Thiohalorhabdus</taxon>
    </lineage>
</organism>
<evidence type="ECO:0000313" key="2">
    <source>
        <dbReference type="EMBL" id="MFA9460936.1"/>
    </source>
</evidence>
<dbReference type="PANTHER" id="PTHR35893:SF3">
    <property type="entry name" value="INNER MEMBRANE PROTEIN"/>
    <property type="match status" value="1"/>
</dbReference>
<dbReference type="PANTHER" id="PTHR35893">
    <property type="entry name" value="INNER MEMBRANE PROTEIN-RELATED"/>
    <property type="match status" value="1"/>
</dbReference>
<accession>A0ABV4TUD3</accession>
<proteinExistence type="predicted"/>
<feature type="coiled-coil region" evidence="1">
    <location>
        <begin position="5"/>
        <end position="32"/>
    </location>
</feature>
<evidence type="ECO:0000313" key="3">
    <source>
        <dbReference type="Proteomes" id="UP001575181"/>
    </source>
</evidence>
<keyword evidence="1" id="KW-0175">Coiled coil</keyword>
<dbReference type="Proteomes" id="UP001575181">
    <property type="component" value="Unassembled WGS sequence"/>
</dbReference>